<evidence type="ECO:0000313" key="2">
    <source>
        <dbReference type="Proteomes" id="UP000299102"/>
    </source>
</evidence>
<accession>A0A4C1ULB1</accession>
<reference evidence="1 2" key="1">
    <citation type="journal article" date="2019" name="Commun. Biol.">
        <title>The bagworm genome reveals a unique fibroin gene that provides high tensile strength.</title>
        <authorList>
            <person name="Kono N."/>
            <person name="Nakamura H."/>
            <person name="Ohtoshi R."/>
            <person name="Tomita M."/>
            <person name="Numata K."/>
            <person name="Arakawa K."/>
        </authorList>
    </citation>
    <scope>NUCLEOTIDE SEQUENCE [LARGE SCALE GENOMIC DNA]</scope>
</reference>
<keyword evidence="2" id="KW-1185">Reference proteome</keyword>
<name>A0A4C1ULB1_EUMVA</name>
<dbReference type="EMBL" id="BGZK01000191">
    <property type="protein sequence ID" value="GBP27248.1"/>
    <property type="molecule type" value="Genomic_DNA"/>
</dbReference>
<comment type="caution">
    <text evidence="1">The sequence shown here is derived from an EMBL/GenBank/DDBJ whole genome shotgun (WGS) entry which is preliminary data.</text>
</comment>
<organism evidence="1 2">
    <name type="scientific">Eumeta variegata</name>
    <name type="common">Bagworm moth</name>
    <name type="synonym">Eumeta japonica</name>
    <dbReference type="NCBI Taxonomy" id="151549"/>
    <lineage>
        <taxon>Eukaryota</taxon>
        <taxon>Metazoa</taxon>
        <taxon>Ecdysozoa</taxon>
        <taxon>Arthropoda</taxon>
        <taxon>Hexapoda</taxon>
        <taxon>Insecta</taxon>
        <taxon>Pterygota</taxon>
        <taxon>Neoptera</taxon>
        <taxon>Endopterygota</taxon>
        <taxon>Lepidoptera</taxon>
        <taxon>Glossata</taxon>
        <taxon>Ditrysia</taxon>
        <taxon>Tineoidea</taxon>
        <taxon>Psychidae</taxon>
        <taxon>Oiketicinae</taxon>
        <taxon>Eumeta</taxon>
    </lineage>
</organism>
<sequence length="256" mass="28639">MRSWVEVKAAHDNCAKMKSASLSFLKYVTSGYVNKMRHVDLPNGRRLMSSNGGLCARAFNNPEDIQTLLFYEFKIFIDQTLSTARMGSIQFLNICGISVTGPGRHLTVIYSTDSKYVDPITDVYGGRFKCDDLRERLASTATTEDNISAVRLMIEIYKRVTYQQTRINLSFGMSQLQKNLHEHLAVCYATPSFIIQLIISGIDTDTSESLKLIEFMRRIHHAIDSLGQPISSVCRRARLLVDKAQARGAGGADEGT</sequence>
<proteinExistence type="predicted"/>
<dbReference type="OrthoDB" id="10017160at2759"/>
<evidence type="ECO:0000313" key="1">
    <source>
        <dbReference type="EMBL" id="GBP27248.1"/>
    </source>
</evidence>
<dbReference type="AlphaFoldDB" id="A0A4C1ULB1"/>
<dbReference type="Proteomes" id="UP000299102">
    <property type="component" value="Unassembled WGS sequence"/>
</dbReference>
<protein>
    <submittedName>
        <fullName evidence="1">Uncharacterized protein</fullName>
    </submittedName>
</protein>
<gene>
    <name evidence="1" type="ORF">EVAR_77262_1</name>
</gene>